<reference evidence="2" key="1">
    <citation type="journal article" date="2015" name="Nature">
        <title>Complex archaea that bridge the gap between prokaryotes and eukaryotes.</title>
        <authorList>
            <person name="Spang A."/>
            <person name="Saw J.H."/>
            <person name="Jorgensen S.L."/>
            <person name="Zaremba-Niedzwiedzka K."/>
            <person name="Martijn J."/>
            <person name="Lind A.E."/>
            <person name="van Eijk R."/>
            <person name="Schleper C."/>
            <person name="Guy L."/>
            <person name="Ettema T.J."/>
        </authorList>
    </citation>
    <scope>NUCLEOTIDE SEQUENCE</scope>
</reference>
<dbReference type="AlphaFoldDB" id="A0A0F9F877"/>
<organism evidence="2">
    <name type="scientific">marine sediment metagenome</name>
    <dbReference type="NCBI Taxonomy" id="412755"/>
    <lineage>
        <taxon>unclassified sequences</taxon>
        <taxon>metagenomes</taxon>
        <taxon>ecological metagenomes</taxon>
    </lineage>
</organism>
<protein>
    <submittedName>
        <fullName evidence="2">Uncharacterized protein</fullName>
    </submittedName>
</protein>
<evidence type="ECO:0000256" key="1">
    <source>
        <dbReference type="SAM" id="Phobius"/>
    </source>
</evidence>
<feature type="transmembrane region" description="Helical" evidence="1">
    <location>
        <begin position="12"/>
        <end position="43"/>
    </location>
</feature>
<sequence>MGIDTLQDLRDVTIISFTIAGTVLFLVGTLLAVVIGAMTFGIVRQLRRVVSNSVQPTMENVRETTDSVRGTVAFVSEHVVTPVVRTYGILAGARQFIVVVSRLTRRSGD</sequence>
<gene>
    <name evidence="2" type="ORF">LCGC14_2062200</name>
</gene>
<evidence type="ECO:0000313" key="2">
    <source>
        <dbReference type="EMBL" id="KKL74706.1"/>
    </source>
</evidence>
<keyword evidence="1" id="KW-1133">Transmembrane helix</keyword>
<keyword evidence="1" id="KW-0812">Transmembrane</keyword>
<name>A0A0F9F877_9ZZZZ</name>
<accession>A0A0F9F877</accession>
<keyword evidence="1" id="KW-0472">Membrane</keyword>
<proteinExistence type="predicted"/>
<dbReference type="EMBL" id="LAZR01024566">
    <property type="protein sequence ID" value="KKL74706.1"/>
    <property type="molecule type" value="Genomic_DNA"/>
</dbReference>
<comment type="caution">
    <text evidence="2">The sequence shown here is derived from an EMBL/GenBank/DDBJ whole genome shotgun (WGS) entry which is preliminary data.</text>
</comment>